<evidence type="ECO:0000256" key="3">
    <source>
        <dbReference type="ARBA" id="ARBA00022840"/>
    </source>
</evidence>
<feature type="region of interest" description="Disordered" evidence="4">
    <location>
        <begin position="237"/>
        <end position="281"/>
    </location>
</feature>
<keyword evidence="2" id="KW-0547">Nucleotide-binding</keyword>
<keyword evidence="3 6" id="KW-0067">ATP-binding</keyword>
<dbReference type="PROSITE" id="PS00211">
    <property type="entry name" value="ABC_TRANSPORTER_1"/>
    <property type="match status" value="1"/>
</dbReference>
<gene>
    <name evidence="6" type="ORF">G7070_08690</name>
</gene>
<dbReference type="GO" id="GO:0022857">
    <property type="term" value="F:transmembrane transporter activity"/>
    <property type="evidence" value="ECO:0007669"/>
    <property type="project" value="UniProtKB-ARBA"/>
</dbReference>
<dbReference type="CDD" id="cd03255">
    <property type="entry name" value="ABC_MJ0796_LolCDE_FtsE"/>
    <property type="match status" value="1"/>
</dbReference>
<dbReference type="PANTHER" id="PTHR24220">
    <property type="entry name" value="IMPORT ATP-BINDING PROTEIN"/>
    <property type="match status" value="1"/>
</dbReference>
<organism evidence="6 7">
    <name type="scientific">Propioniciclava coleopterorum</name>
    <dbReference type="NCBI Taxonomy" id="2714937"/>
    <lineage>
        <taxon>Bacteria</taxon>
        <taxon>Bacillati</taxon>
        <taxon>Actinomycetota</taxon>
        <taxon>Actinomycetes</taxon>
        <taxon>Propionibacteriales</taxon>
        <taxon>Propionibacteriaceae</taxon>
        <taxon>Propioniciclava</taxon>
    </lineage>
</organism>
<name>A0A6G7YB27_9ACTN</name>
<dbReference type="SMART" id="SM00382">
    <property type="entry name" value="AAA"/>
    <property type="match status" value="1"/>
</dbReference>
<dbReference type="AlphaFoldDB" id="A0A6G7YB27"/>
<keyword evidence="7" id="KW-1185">Reference proteome</keyword>
<dbReference type="PANTHER" id="PTHR24220:SF685">
    <property type="entry name" value="ABC TRANSPORTER RELATED"/>
    <property type="match status" value="1"/>
</dbReference>
<dbReference type="KEGG" id="prv:G7070_08690"/>
<dbReference type="GO" id="GO:0016887">
    <property type="term" value="F:ATP hydrolysis activity"/>
    <property type="evidence" value="ECO:0007669"/>
    <property type="project" value="InterPro"/>
</dbReference>
<dbReference type="PROSITE" id="PS50893">
    <property type="entry name" value="ABC_TRANSPORTER_2"/>
    <property type="match status" value="1"/>
</dbReference>
<dbReference type="InterPro" id="IPR003439">
    <property type="entry name" value="ABC_transporter-like_ATP-bd"/>
</dbReference>
<dbReference type="GO" id="GO:0098796">
    <property type="term" value="C:membrane protein complex"/>
    <property type="evidence" value="ECO:0007669"/>
    <property type="project" value="UniProtKB-ARBA"/>
</dbReference>
<dbReference type="Gene3D" id="3.40.50.300">
    <property type="entry name" value="P-loop containing nucleotide triphosphate hydrolases"/>
    <property type="match status" value="1"/>
</dbReference>
<dbReference type="InterPro" id="IPR003593">
    <property type="entry name" value="AAA+_ATPase"/>
</dbReference>
<dbReference type="SUPFAM" id="SSF52540">
    <property type="entry name" value="P-loop containing nucleoside triphosphate hydrolases"/>
    <property type="match status" value="1"/>
</dbReference>
<dbReference type="GO" id="GO:0005524">
    <property type="term" value="F:ATP binding"/>
    <property type="evidence" value="ECO:0007669"/>
    <property type="project" value="UniProtKB-KW"/>
</dbReference>
<proteinExistence type="predicted"/>
<dbReference type="RefSeq" id="WP_166235119.1">
    <property type="nucleotide sequence ID" value="NZ_CP049865.1"/>
</dbReference>
<keyword evidence="1" id="KW-0813">Transport</keyword>
<evidence type="ECO:0000256" key="1">
    <source>
        <dbReference type="ARBA" id="ARBA00022448"/>
    </source>
</evidence>
<evidence type="ECO:0000313" key="6">
    <source>
        <dbReference type="EMBL" id="QIK73886.1"/>
    </source>
</evidence>
<evidence type="ECO:0000256" key="2">
    <source>
        <dbReference type="ARBA" id="ARBA00022741"/>
    </source>
</evidence>
<feature type="compositionally biased region" description="Low complexity" evidence="4">
    <location>
        <begin position="258"/>
        <end position="281"/>
    </location>
</feature>
<evidence type="ECO:0000313" key="7">
    <source>
        <dbReference type="Proteomes" id="UP000501058"/>
    </source>
</evidence>
<protein>
    <submittedName>
        <fullName evidence="6">ABC transporter ATP-binding protein</fullName>
    </submittedName>
</protein>
<dbReference type="EMBL" id="CP049865">
    <property type="protein sequence ID" value="QIK73886.1"/>
    <property type="molecule type" value="Genomic_DNA"/>
</dbReference>
<evidence type="ECO:0000259" key="5">
    <source>
        <dbReference type="PROSITE" id="PS50893"/>
    </source>
</evidence>
<accession>A0A6G7YB27</accession>
<dbReference type="InterPro" id="IPR015854">
    <property type="entry name" value="ABC_transpr_LolD-like"/>
</dbReference>
<feature type="domain" description="ABC transporter" evidence="5">
    <location>
        <begin position="17"/>
        <end position="254"/>
    </location>
</feature>
<dbReference type="FunFam" id="3.40.50.300:FF:000032">
    <property type="entry name" value="Export ABC transporter ATP-binding protein"/>
    <property type="match status" value="1"/>
</dbReference>
<dbReference type="InterPro" id="IPR017871">
    <property type="entry name" value="ABC_transporter-like_CS"/>
</dbReference>
<dbReference type="GO" id="GO:0005886">
    <property type="term" value="C:plasma membrane"/>
    <property type="evidence" value="ECO:0007669"/>
    <property type="project" value="TreeGrafter"/>
</dbReference>
<dbReference type="InterPro" id="IPR017911">
    <property type="entry name" value="MacB-like_ATP-bd"/>
</dbReference>
<evidence type="ECO:0000256" key="4">
    <source>
        <dbReference type="SAM" id="MobiDB-lite"/>
    </source>
</evidence>
<reference evidence="6 7" key="1">
    <citation type="submission" date="2020-03" db="EMBL/GenBank/DDBJ databases">
        <title>Propioniciclava sp. nov., isolated from Hydrophilus acuminatus.</title>
        <authorList>
            <person name="Hyun D.-W."/>
            <person name="Bae J.-W."/>
        </authorList>
    </citation>
    <scope>NUCLEOTIDE SEQUENCE [LARGE SCALE GENOMIC DNA]</scope>
    <source>
        <strain evidence="6 7">HDW11</strain>
    </source>
</reference>
<dbReference type="Proteomes" id="UP000501058">
    <property type="component" value="Chromosome"/>
</dbReference>
<dbReference type="Pfam" id="PF00005">
    <property type="entry name" value="ABC_tran"/>
    <property type="match status" value="1"/>
</dbReference>
<sequence length="281" mass="29558">MEAGTMTTPEAFAPAPIDARGVRKAYQVGDGFNEILHGISLQVAPQEMVAVMGPSGSGKSTLLYCLAGLEAPSAGEVALAGRPLAALNRTDLAKMRRAEVGFVFQSYNLIPTLTAAENVALPATLAGRRPDADLIARTLAAVGLTERADARPPSMSGGEQQRVALARVLAQQPQVLFADEPTGALDSRTGEMVLAELVRIAHEPGRCALVVTHDPLVAAACDRVLFLRDGHLVRELRGGSPARWPRRSPRSPRRAEPCARSTSRSSATRGRPGSASASPSS</sequence>
<dbReference type="InterPro" id="IPR027417">
    <property type="entry name" value="P-loop_NTPase"/>
</dbReference>